<feature type="compositionally biased region" description="Acidic residues" evidence="1">
    <location>
        <begin position="78"/>
        <end position="91"/>
    </location>
</feature>
<feature type="compositionally biased region" description="Polar residues" evidence="1">
    <location>
        <begin position="1"/>
        <end position="10"/>
    </location>
</feature>
<proteinExistence type="predicted"/>
<accession>A0A067PT69</accession>
<dbReference type="EMBL" id="KL197733">
    <property type="protein sequence ID" value="KDQ53541.1"/>
    <property type="molecule type" value="Genomic_DNA"/>
</dbReference>
<reference evidence="3" key="1">
    <citation type="journal article" date="2014" name="Proc. Natl. Acad. Sci. U.S.A.">
        <title>Extensive sampling of basidiomycete genomes demonstrates inadequacy of the white-rot/brown-rot paradigm for wood decay fungi.</title>
        <authorList>
            <person name="Riley R."/>
            <person name="Salamov A.A."/>
            <person name="Brown D.W."/>
            <person name="Nagy L.G."/>
            <person name="Floudas D."/>
            <person name="Held B.W."/>
            <person name="Levasseur A."/>
            <person name="Lombard V."/>
            <person name="Morin E."/>
            <person name="Otillar R."/>
            <person name="Lindquist E.A."/>
            <person name="Sun H."/>
            <person name="LaButti K.M."/>
            <person name="Schmutz J."/>
            <person name="Jabbour D."/>
            <person name="Luo H."/>
            <person name="Baker S.E."/>
            <person name="Pisabarro A.G."/>
            <person name="Walton J.D."/>
            <person name="Blanchette R.A."/>
            <person name="Henrissat B."/>
            <person name="Martin F."/>
            <person name="Cullen D."/>
            <person name="Hibbett D.S."/>
            <person name="Grigoriev I.V."/>
        </authorList>
    </citation>
    <scope>NUCLEOTIDE SEQUENCE [LARGE SCALE GENOMIC DNA]</scope>
    <source>
        <strain evidence="3">MUCL 33604</strain>
    </source>
</reference>
<feature type="compositionally biased region" description="Basic and acidic residues" evidence="1">
    <location>
        <begin position="318"/>
        <end position="331"/>
    </location>
</feature>
<evidence type="ECO:0000256" key="1">
    <source>
        <dbReference type="SAM" id="MobiDB-lite"/>
    </source>
</evidence>
<feature type="compositionally biased region" description="Pro residues" evidence="1">
    <location>
        <begin position="281"/>
        <end position="302"/>
    </location>
</feature>
<protein>
    <submittedName>
        <fullName evidence="2">Uncharacterized protein</fullName>
    </submittedName>
</protein>
<dbReference type="Proteomes" id="UP000027265">
    <property type="component" value="Unassembled WGS sequence"/>
</dbReference>
<feature type="region of interest" description="Disordered" evidence="1">
    <location>
        <begin position="124"/>
        <end position="331"/>
    </location>
</feature>
<evidence type="ECO:0000313" key="3">
    <source>
        <dbReference type="Proteomes" id="UP000027265"/>
    </source>
</evidence>
<keyword evidence="3" id="KW-1185">Reference proteome</keyword>
<dbReference type="InParanoid" id="A0A067PT69"/>
<sequence length="356" mass="39124">MTSLSPATRSTRLDPQPLPSPSASPVLEEDLSRAGAWALSDLDHEHQQPRNSNGNDWKGKGRAAMQEPSYDTVKSDEPFVEEPEEMEEDLEGGGLEGYPPMTDEEAENRRVEENLRRWEIAERERRRAARESGNGSQSSVIGDVVRRTSLLWNKRSSRAPKDGVGTHAVLRSRPSEDVVPLDDIHGSPAMSAANSPTPSIRSPTPDPDENTNPFANPSRSKAKPDASTLSPFDDSHQETAVMQESPISPPALLSKDSNLLSPRLQPRDGRPILQAKQSHLKPPPPKPAPLDLPRPRSPPPRTGTPVANQAPEPIPPPDAKRPRQVDDDKPTRWWTDWLCGCTEGGEDQAGRTNPME</sequence>
<dbReference type="AlphaFoldDB" id="A0A067PT69"/>
<organism evidence="2 3">
    <name type="scientific">Jaapia argillacea MUCL 33604</name>
    <dbReference type="NCBI Taxonomy" id="933084"/>
    <lineage>
        <taxon>Eukaryota</taxon>
        <taxon>Fungi</taxon>
        <taxon>Dikarya</taxon>
        <taxon>Basidiomycota</taxon>
        <taxon>Agaricomycotina</taxon>
        <taxon>Agaricomycetes</taxon>
        <taxon>Agaricomycetidae</taxon>
        <taxon>Jaapiales</taxon>
        <taxon>Jaapiaceae</taxon>
        <taxon>Jaapia</taxon>
    </lineage>
</organism>
<name>A0A067PT69_9AGAM</name>
<feature type="region of interest" description="Disordered" evidence="1">
    <location>
        <begin position="1"/>
        <end position="111"/>
    </location>
</feature>
<evidence type="ECO:0000313" key="2">
    <source>
        <dbReference type="EMBL" id="KDQ53541.1"/>
    </source>
</evidence>
<dbReference type="OrthoDB" id="3358973at2759"/>
<feature type="compositionally biased region" description="Polar residues" evidence="1">
    <location>
        <begin position="210"/>
        <end position="219"/>
    </location>
</feature>
<feature type="compositionally biased region" description="Polar residues" evidence="1">
    <location>
        <begin position="192"/>
        <end position="202"/>
    </location>
</feature>
<gene>
    <name evidence="2" type="ORF">JAAARDRAFT_39228</name>
</gene>
<dbReference type="HOGENOM" id="CLU_049777_0_0_1"/>